<comment type="subcellular location">
    <subcellularLocation>
        <location evidence="2">Membrane</location>
        <topology evidence="2">Multi-pass membrane protein</topology>
    </subcellularLocation>
</comment>
<dbReference type="GO" id="GO:0000156">
    <property type="term" value="F:phosphorelay response regulator activity"/>
    <property type="evidence" value="ECO:0007669"/>
    <property type="project" value="TreeGrafter"/>
</dbReference>
<evidence type="ECO:0000256" key="7">
    <source>
        <dbReference type="ARBA" id="ARBA00022741"/>
    </source>
</evidence>
<reference evidence="16 17" key="1">
    <citation type="journal article" date="2015" name="Nature">
        <title>rRNA introns, odd ribosomes, and small enigmatic genomes across a large radiation of phyla.</title>
        <authorList>
            <person name="Brown C.T."/>
            <person name="Hug L.A."/>
            <person name="Thomas B.C."/>
            <person name="Sharon I."/>
            <person name="Castelle C.J."/>
            <person name="Singh A."/>
            <person name="Wilkins M.J."/>
            <person name="Williams K.H."/>
            <person name="Banfield J.F."/>
        </authorList>
    </citation>
    <scope>NUCLEOTIDE SEQUENCE [LARGE SCALE GENOMIC DNA]</scope>
</reference>
<comment type="catalytic activity">
    <reaction evidence="1">
        <text>ATP + protein L-histidine = ADP + protein N-phospho-L-histidine.</text>
        <dbReference type="EC" id="2.7.13.3"/>
    </reaction>
</comment>
<feature type="domain" description="Histidine kinase" evidence="14">
    <location>
        <begin position="340"/>
        <end position="571"/>
    </location>
</feature>
<dbReference type="InterPro" id="IPR003661">
    <property type="entry name" value="HisK_dim/P_dom"/>
</dbReference>
<evidence type="ECO:0000259" key="14">
    <source>
        <dbReference type="PROSITE" id="PS50109"/>
    </source>
</evidence>
<dbReference type="SMART" id="SM00387">
    <property type="entry name" value="HATPase_c"/>
    <property type="match status" value="1"/>
</dbReference>
<keyword evidence="12" id="KW-0472">Membrane</keyword>
<evidence type="ECO:0000313" key="17">
    <source>
        <dbReference type="Proteomes" id="UP000034236"/>
    </source>
</evidence>
<keyword evidence="10" id="KW-1133">Transmembrane helix</keyword>
<keyword evidence="4" id="KW-0597">Phosphoprotein</keyword>
<dbReference type="SUPFAM" id="SSF55874">
    <property type="entry name" value="ATPase domain of HSP90 chaperone/DNA topoisomerase II/histidine kinase"/>
    <property type="match status" value="1"/>
</dbReference>
<dbReference type="Gene3D" id="3.30.565.10">
    <property type="entry name" value="Histidine kinase-like ATPase, C-terminal domain"/>
    <property type="match status" value="1"/>
</dbReference>
<dbReference type="EC" id="2.7.13.3" evidence="3"/>
<dbReference type="EMBL" id="LCBE01000011">
    <property type="protein sequence ID" value="KKS04062.1"/>
    <property type="molecule type" value="Genomic_DNA"/>
</dbReference>
<evidence type="ECO:0000256" key="4">
    <source>
        <dbReference type="ARBA" id="ARBA00022553"/>
    </source>
</evidence>
<dbReference type="SUPFAM" id="SSF55781">
    <property type="entry name" value="GAF domain-like"/>
    <property type="match status" value="1"/>
</dbReference>
<dbReference type="AlphaFoldDB" id="A0A0G0VWI9"/>
<dbReference type="InterPro" id="IPR004358">
    <property type="entry name" value="Sig_transdc_His_kin-like_C"/>
</dbReference>
<accession>A0A0G0VWI9</accession>
<keyword evidence="5" id="KW-0808">Transferase</keyword>
<dbReference type="GO" id="GO:0000155">
    <property type="term" value="F:phosphorelay sensor kinase activity"/>
    <property type="evidence" value="ECO:0007669"/>
    <property type="project" value="InterPro"/>
</dbReference>
<dbReference type="NCBIfam" id="TIGR00229">
    <property type="entry name" value="sensory_box"/>
    <property type="match status" value="1"/>
</dbReference>
<keyword evidence="11" id="KW-0902">Two-component regulatory system</keyword>
<comment type="caution">
    <text evidence="16">The sequence shown here is derived from an EMBL/GenBank/DDBJ whole genome shotgun (WGS) entry which is preliminary data.</text>
</comment>
<dbReference type="InterPro" id="IPR013656">
    <property type="entry name" value="PAS_4"/>
</dbReference>
<dbReference type="InterPro" id="IPR036890">
    <property type="entry name" value="HATPase_C_sf"/>
</dbReference>
<evidence type="ECO:0000256" key="9">
    <source>
        <dbReference type="ARBA" id="ARBA00022840"/>
    </source>
</evidence>
<evidence type="ECO:0000256" key="12">
    <source>
        <dbReference type="ARBA" id="ARBA00023136"/>
    </source>
</evidence>
<sequence>MKTAPIPENEKERLFSLYKLGLLDTKPEERFDRITRTATKIFNVPISTLTLIDAEREWFKSCQGLTKREGKRAISFCGHALLSNKIFVIPDTKKDKRFADNPMVIGKPFIRFYAGMPLMSIDGARVGVFCIKDTKPRKFSKKDEETLKGLANWAEMEINFHNLNLAFKEEEKTQTKLKFQARDLENAKIAARNVLEDLQIEKEKLAQSNARDEALLESIGEGLVAVDNDRRVIIINKVASDMLGWKAKDLIGKVITGLPLEDEMGNLVSLDKRPTTIALKTGKVAKVVYFFARKGKIRFPMAITATPIKLRGKTIGLIEIIRDITREKEIDKAKSEFISLASHQLKTPPTAIKLLIERLLSGKMGKFTEKQKEYFDDIQYSNQRMIDIVNKLLNVSRIELGTFAIQASENDVCAVVRSVLDELKLIIEKRRLKFRTMFGEKSIRLMIDESLFRMVIGNLVMNAVNYTAEEGEIQVECKTVNKGQMLGGKLLSENCFAVIVSDTGYGIPKNVQNKVFTKFFRADNAREKQANGTGLGLYIIKSILDHSGGSVWFTSQENKGSIFYVTIPMTGMRVKIGTKKLVG</sequence>
<dbReference type="Pfam" id="PF00512">
    <property type="entry name" value="HisKA"/>
    <property type="match status" value="1"/>
</dbReference>
<dbReference type="SMART" id="SM00065">
    <property type="entry name" value="GAF"/>
    <property type="match status" value="1"/>
</dbReference>
<dbReference type="SUPFAM" id="SSF55785">
    <property type="entry name" value="PYP-like sensor domain (PAS domain)"/>
    <property type="match status" value="1"/>
</dbReference>
<evidence type="ECO:0000256" key="10">
    <source>
        <dbReference type="ARBA" id="ARBA00022989"/>
    </source>
</evidence>
<evidence type="ECO:0000313" key="16">
    <source>
        <dbReference type="EMBL" id="KKS04062.1"/>
    </source>
</evidence>
<dbReference type="Gene3D" id="3.30.450.40">
    <property type="match status" value="1"/>
</dbReference>
<dbReference type="Gene3D" id="1.10.287.130">
    <property type="match status" value="1"/>
</dbReference>
<dbReference type="CDD" id="cd00082">
    <property type="entry name" value="HisKA"/>
    <property type="match status" value="1"/>
</dbReference>
<evidence type="ECO:0000256" key="1">
    <source>
        <dbReference type="ARBA" id="ARBA00000085"/>
    </source>
</evidence>
<organism evidence="16 17">
    <name type="scientific">Candidatus Nomurabacteria bacterium GW2011_GWA2_41_25</name>
    <dbReference type="NCBI Taxonomy" id="1618736"/>
    <lineage>
        <taxon>Bacteria</taxon>
        <taxon>Candidatus Nomuraibacteriota</taxon>
    </lineage>
</organism>
<dbReference type="GO" id="GO:0030295">
    <property type="term" value="F:protein kinase activator activity"/>
    <property type="evidence" value="ECO:0007669"/>
    <property type="project" value="TreeGrafter"/>
</dbReference>
<dbReference type="InterPro" id="IPR000014">
    <property type="entry name" value="PAS"/>
</dbReference>
<dbReference type="PANTHER" id="PTHR42878:SF7">
    <property type="entry name" value="SENSOR HISTIDINE KINASE GLRK"/>
    <property type="match status" value="1"/>
</dbReference>
<evidence type="ECO:0000256" key="13">
    <source>
        <dbReference type="SAM" id="Coils"/>
    </source>
</evidence>
<dbReference type="Pfam" id="PF08448">
    <property type="entry name" value="PAS_4"/>
    <property type="match status" value="1"/>
</dbReference>
<dbReference type="GO" id="GO:0007234">
    <property type="term" value="P:osmosensory signaling via phosphorelay pathway"/>
    <property type="evidence" value="ECO:0007669"/>
    <property type="project" value="TreeGrafter"/>
</dbReference>
<dbReference type="InterPro" id="IPR050351">
    <property type="entry name" value="BphY/WalK/GraS-like"/>
</dbReference>
<dbReference type="GO" id="GO:0016020">
    <property type="term" value="C:membrane"/>
    <property type="evidence" value="ECO:0007669"/>
    <property type="project" value="UniProtKB-SubCell"/>
</dbReference>
<feature type="coiled-coil region" evidence="13">
    <location>
        <begin position="181"/>
        <end position="215"/>
    </location>
</feature>
<gene>
    <name evidence="16" type="ORF">UU58_C0011G0007</name>
</gene>
<evidence type="ECO:0000256" key="8">
    <source>
        <dbReference type="ARBA" id="ARBA00022777"/>
    </source>
</evidence>
<dbReference type="PRINTS" id="PR00344">
    <property type="entry name" value="BCTRLSENSOR"/>
</dbReference>
<dbReference type="SMART" id="SM00091">
    <property type="entry name" value="PAS"/>
    <property type="match status" value="1"/>
</dbReference>
<keyword evidence="13" id="KW-0175">Coiled coil</keyword>
<dbReference type="InterPro" id="IPR035965">
    <property type="entry name" value="PAS-like_dom_sf"/>
</dbReference>
<dbReference type="FunFam" id="3.30.565.10:FF:000006">
    <property type="entry name" value="Sensor histidine kinase WalK"/>
    <property type="match status" value="1"/>
</dbReference>
<dbReference type="InterPro" id="IPR029016">
    <property type="entry name" value="GAF-like_dom_sf"/>
</dbReference>
<evidence type="ECO:0000256" key="6">
    <source>
        <dbReference type="ARBA" id="ARBA00022692"/>
    </source>
</evidence>
<dbReference type="InterPro" id="IPR005467">
    <property type="entry name" value="His_kinase_dom"/>
</dbReference>
<dbReference type="PROSITE" id="PS50109">
    <property type="entry name" value="HIS_KIN"/>
    <property type="match status" value="1"/>
</dbReference>
<dbReference type="Pfam" id="PF02518">
    <property type="entry name" value="HATPase_c"/>
    <property type="match status" value="1"/>
</dbReference>
<dbReference type="InterPro" id="IPR003594">
    <property type="entry name" value="HATPase_dom"/>
</dbReference>
<keyword evidence="6" id="KW-0812">Transmembrane</keyword>
<feature type="domain" description="PAS" evidence="15">
    <location>
        <begin position="208"/>
        <end position="253"/>
    </location>
</feature>
<evidence type="ECO:0000256" key="11">
    <source>
        <dbReference type="ARBA" id="ARBA00023012"/>
    </source>
</evidence>
<evidence type="ECO:0000256" key="2">
    <source>
        <dbReference type="ARBA" id="ARBA00004141"/>
    </source>
</evidence>
<name>A0A0G0VWI9_9BACT</name>
<keyword evidence="8 16" id="KW-0418">Kinase</keyword>
<dbReference type="GO" id="GO:0005524">
    <property type="term" value="F:ATP binding"/>
    <property type="evidence" value="ECO:0007669"/>
    <property type="project" value="UniProtKB-KW"/>
</dbReference>
<evidence type="ECO:0000259" key="15">
    <source>
        <dbReference type="PROSITE" id="PS50112"/>
    </source>
</evidence>
<protein>
    <recommendedName>
        <fullName evidence="3">histidine kinase</fullName>
        <ecNumber evidence="3">2.7.13.3</ecNumber>
    </recommendedName>
</protein>
<dbReference type="Proteomes" id="UP000034236">
    <property type="component" value="Unassembled WGS sequence"/>
</dbReference>
<dbReference type="PANTHER" id="PTHR42878">
    <property type="entry name" value="TWO-COMPONENT HISTIDINE KINASE"/>
    <property type="match status" value="1"/>
</dbReference>
<keyword evidence="9" id="KW-0067">ATP-binding</keyword>
<dbReference type="SUPFAM" id="SSF47384">
    <property type="entry name" value="Homodimeric domain of signal transducing histidine kinase"/>
    <property type="match status" value="1"/>
</dbReference>
<dbReference type="Gene3D" id="3.30.450.20">
    <property type="entry name" value="PAS domain"/>
    <property type="match status" value="1"/>
</dbReference>
<proteinExistence type="predicted"/>
<dbReference type="SMART" id="SM00388">
    <property type="entry name" value="HisKA"/>
    <property type="match status" value="1"/>
</dbReference>
<keyword evidence="7" id="KW-0547">Nucleotide-binding</keyword>
<dbReference type="Pfam" id="PF01590">
    <property type="entry name" value="GAF"/>
    <property type="match status" value="1"/>
</dbReference>
<dbReference type="InterPro" id="IPR036097">
    <property type="entry name" value="HisK_dim/P_sf"/>
</dbReference>
<evidence type="ECO:0000256" key="3">
    <source>
        <dbReference type="ARBA" id="ARBA00012438"/>
    </source>
</evidence>
<dbReference type="InterPro" id="IPR003018">
    <property type="entry name" value="GAF"/>
</dbReference>
<dbReference type="CDD" id="cd00130">
    <property type="entry name" value="PAS"/>
    <property type="match status" value="1"/>
</dbReference>
<evidence type="ECO:0000256" key="5">
    <source>
        <dbReference type="ARBA" id="ARBA00022679"/>
    </source>
</evidence>
<dbReference type="PROSITE" id="PS50112">
    <property type="entry name" value="PAS"/>
    <property type="match status" value="1"/>
</dbReference>